<gene>
    <name evidence="2" type="ORF">ACFPN6_00710</name>
</gene>
<sequence>MASPDASKTAGPAVTEADEVTGGDSVEIPKQQSSEAADSGADKGART</sequence>
<proteinExistence type="predicted"/>
<evidence type="ECO:0000256" key="1">
    <source>
        <dbReference type="SAM" id="MobiDB-lite"/>
    </source>
</evidence>
<dbReference type="Proteomes" id="UP001596156">
    <property type="component" value="Unassembled WGS sequence"/>
</dbReference>
<evidence type="ECO:0000313" key="2">
    <source>
        <dbReference type="EMBL" id="MFC5223141.1"/>
    </source>
</evidence>
<dbReference type="EMBL" id="JBHSKL010000003">
    <property type="protein sequence ID" value="MFC5223141.1"/>
    <property type="molecule type" value="Genomic_DNA"/>
</dbReference>
<organism evidence="2 3">
    <name type="scientific">Streptomyces fimbriatus</name>
    <dbReference type="NCBI Taxonomy" id="68197"/>
    <lineage>
        <taxon>Bacteria</taxon>
        <taxon>Bacillati</taxon>
        <taxon>Actinomycetota</taxon>
        <taxon>Actinomycetes</taxon>
        <taxon>Kitasatosporales</taxon>
        <taxon>Streptomycetaceae</taxon>
        <taxon>Streptomyces</taxon>
    </lineage>
</organism>
<comment type="caution">
    <text evidence="2">The sequence shown here is derived from an EMBL/GenBank/DDBJ whole genome shotgun (WGS) entry which is preliminary data.</text>
</comment>
<feature type="region of interest" description="Disordered" evidence="1">
    <location>
        <begin position="1"/>
        <end position="47"/>
    </location>
</feature>
<dbReference type="RefSeq" id="WP_309062028.1">
    <property type="nucleotide sequence ID" value="NZ_BAAASS010000003.1"/>
</dbReference>
<name>A0ABW0D0S8_STRFI</name>
<evidence type="ECO:0000313" key="3">
    <source>
        <dbReference type="Proteomes" id="UP001596156"/>
    </source>
</evidence>
<protein>
    <submittedName>
        <fullName evidence="2">Uncharacterized protein</fullName>
    </submittedName>
</protein>
<accession>A0ABW0D0S8</accession>
<keyword evidence="3" id="KW-1185">Reference proteome</keyword>
<reference evidence="3" key="1">
    <citation type="journal article" date="2019" name="Int. J. Syst. Evol. Microbiol.">
        <title>The Global Catalogue of Microorganisms (GCM) 10K type strain sequencing project: providing services to taxonomists for standard genome sequencing and annotation.</title>
        <authorList>
            <consortium name="The Broad Institute Genomics Platform"/>
            <consortium name="The Broad Institute Genome Sequencing Center for Infectious Disease"/>
            <person name="Wu L."/>
            <person name="Ma J."/>
        </authorList>
    </citation>
    <scope>NUCLEOTIDE SEQUENCE [LARGE SCALE GENOMIC DNA]</scope>
    <source>
        <strain evidence="3">CCM 8479</strain>
    </source>
</reference>